<comment type="function">
    <text evidence="11">Required for the insertion and/or proper folding and/or complex formation of integral membrane proteins into the membrane. Involved in integration of membrane proteins that insert both dependently and independently of the Sec translocase complex, as well as at least some lipoproteins. Aids folding of multispanning membrane proteins.</text>
</comment>
<feature type="compositionally biased region" description="Polar residues" evidence="17">
    <location>
        <begin position="398"/>
        <end position="409"/>
    </location>
</feature>
<evidence type="ECO:0000256" key="9">
    <source>
        <dbReference type="ARBA" id="ARBA00023136"/>
    </source>
</evidence>
<dbReference type="NCBIfam" id="NF002350">
    <property type="entry name" value="PRK01315.1"/>
    <property type="match status" value="1"/>
</dbReference>
<keyword evidence="5" id="KW-1003">Cell membrane</keyword>
<dbReference type="RefSeq" id="WP_208033197.1">
    <property type="nucleotide sequence ID" value="NZ_CP071839.1"/>
</dbReference>
<feature type="transmembrane region" description="Helical" evidence="18">
    <location>
        <begin position="217"/>
        <end position="241"/>
    </location>
</feature>
<keyword evidence="6 16" id="KW-0812">Transmembrane</keyword>
<dbReference type="Pfam" id="PF02096">
    <property type="entry name" value="60KD_IMP"/>
    <property type="match status" value="1"/>
</dbReference>
<evidence type="ECO:0000256" key="2">
    <source>
        <dbReference type="ARBA" id="ARBA00010527"/>
    </source>
</evidence>
<dbReference type="Proteomes" id="UP000663908">
    <property type="component" value="Chromosome"/>
</dbReference>
<evidence type="ECO:0000256" key="4">
    <source>
        <dbReference type="ARBA" id="ARBA00022448"/>
    </source>
</evidence>
<evidence type="ECO:0000256" key="18">
    <source>
        <dbReference type="SAM" id="Phobius"/>
    </source>
</evidence>
<dbReference type="CDD" id="cd20070">
    <property type="entry name" value="5TM_YidC_Alb3"/>
    <property type="match status" value="1"/>
</dbReference>
<evidence type="ECO:0000256" key="17">
    <source>
        <dbReference type="SAM" id="MobiDB-lite"/>
    </source>
</evidence>
<evidence type="ECO:0000256" key="7">
    <source>
        <dbReference type="ARBA" id="ARBA00022927"/>
    </source>
</evidence>
<feature type="compositionally biased region" description="Low complexity" evidence="17">
    <location>
        <begin position="386"/>
        <end position="397"/>
    </location>
</feature>
<dbReference type="EMBL" id="CP071839">
    <property type="protein sequence ID" value="QTD99643.1"/>
    <property type="molecule type" value="Genomic_DNA"/>
</dbReference>
<dbReference type="PANTHER" id="PTHR12428:SF65">
    <property type="entry name" value="CYTOCHROME C OXIDASE ASSEMBLY PROTEIN COX18, MITOCHONDRIAL"/>
    <property type="match status" value="1"/>
</dbReference>
<feature type="region of interest" description="Disordered" evidence="17">
    <location>
        <begin position="338"/>
        <end position="423"/>
    </location>
</feature>
<keyword evidence="8 18" id="KW-1133">Transmembrane helix</keyword>
<evidence type="ECO:0000256" key="15">
    <source>
        <dbReference type="ARBA" id="ARBA00033342"/>
    </source>
</evidence>
<dbReference type="PANTHER" id="PTHR12428">
    <property type="entry name" value="OXA1"/>
    <property type="match status" value="1"/>
</dbReference>
<protein>
    <recommendedName>
        <fullName evidence="3">Membrane protein insertase YidC</fullName>
    </recommendedName>
    <alternativeName>
        <fullName evidence="15">Foldase YidC</fullName>
    </alternativeName>
    <alternativeName>
        <fullName evidence="14">Membrane integrase YidC</fullName>
    </alternativeName>
    <alternativeName>
        <fullName evidence="13">Membrane protein YidC</fullName>
    </alternativeName>
</protein>
<feature type="compositionally biased region" description="Low complexity" evidence="17">
    <location>
        <begin position="338"/>
        <end position="351"/>
    </location>
</feature>
<evidence type="ECO:0000256" key="6">
    <source>
        <dbReference type="ARBA" id="ARBA00022692"/>
    </source>
</evidence>
<comment type="similarity">
    <text evidence="2">Belongs to the OXA1/ALB3/YidC family. Type 1 subfamily.</text>
</comment>
<reference evidence="20 21" key="1">
    <citation type="submission" date="2021-03" db="EMBL/GenBank/DDBJ databases">
        <title>Complete genome sequence of Streptomyces cyanogenus S136, producer of anticancer angucycline landomycin A.</title>
        <authorList>
            <person name="Hrab P."/>
            <person name="Ruckert C."/>
            <person name="Busche T."/>
            <person name="Ostash I."/>
            <person name="Kalinowski J."/>
            <person name="Fedorenko V."/>
            <person name="Yushchuk O."/>
            <person name="Ostash B."/>
        </authorList>
    </citation>
    <scope>NUCLEOTIDE SEQUENCE [LARGE SCALE GENOMIC DNA]</scope>
    <source>
        <strain evidence="20 21">S136</strain>
    </source>
</reference>
<comment type="subcellular location">
    <subcellularLocation>
        <location evidence="1">Cell membrane</location>
        <topology evidence="1">Multi-pass membrane protein</topology>
    </subcellularLocation>
    <subcellularLocation>
        <location evidence="16">Membrane</location>
        <topology evidence="16">Multi-pass membrane protein</topology>
    </subcellularLocation>
</comment>
<organism evidence="20 21">
    <name type="scientific">Streptomyces cyanogenus</name>
    <dbReference type="NCBI Taxonomy" id="80860"/>
    <lineage>
        <taxon>Bacteria</taxon>
        <taxon>Bacillati</taxon>
        <taxon>Actinomycetota</taxon>
        <taxon>Actinomycetes</taxon>
        <taxon>Kitasatosporales</taxon>
        <taxon>Streptomycetaceae</taxon>
        <taxon>Streptomyces</taxon>
    </lineage>
</organism>
<evidence type="ECO:0000313" key="21">
    <source>
        <dbReference type="Proteomes" id="UP000663908"/>
    </source>
</evidence>
<gene>
    <name evidence="20" type="primary">yidC2</name>
    <name evidence="20" type="ORF">S1361_20060</name>
</gene>
<evidence type="ECO:0000256" key="3">
    <source>
        <dbReference type="ARBA" id="ARBA00015325"/>
    </source>
</evidence>
<proteinExistence type="inferred from homology"/>
<sequence length="423" mass="46635">MDTIASLFSFITTPVSWVIVQFHTVYGAIFGPDTGWAWGLSIVSLVILIRICLIPLFVKQIKATRAMQTLQPEMKKIQERYKNDRQRQSEEMMKLYKESGTNPLSSCLPILAQSPFFFALYHVLNGIASNKTIGVIDQGLLESAQKAHIFGAPLASKFFSSESQVAALHASLTDVRVVTAIMIVLMSASQFYTQRQLMTKNVDTTVKTPFMQQQKMLMYVFPVMFAVFGVNFPVGVLVYWLTTNVWTMGQQMYVIHNNPTPGSKAQAAYLERLTKHVTQHGKVRRRSEKVIIKAIVAKGRDRNEFERKFINALNKAGLAAQADGTVTQSAAQAAAQTEEGAVAGTATATAVRRQQPKRQSKAQRQSGAAKQAEDSLSLEKSEPQDAKPAAAKQPQKPGSGTRSKAQSGQRKGGPQRPKSPSKK</sequence>
<feature type="compositionally biased region" description="Basic and acidic residues" evidence="17">
    <location>
        <begin position="371"/>
        <end position="385"/>
    </location>
</feature>
<accession>A0ABX7TVF5</accession>
<feature type="transmembrane region" description="Helical" evidence="18">
    <location>
        <begin position="35"/>
        <end position="58"/>
    </location>
</feature>
<dbReference type="InterPro" id="IPR047196">
    <property type="entry name" value="YidC_ALB_C"/>
</dbReference>
<evidence type="ECO:0000256" key="11">
    <source>
        <dbReference type="ARBA" id="ARBA00025034"/>
    </source>
</evidence>
<evidence type="ECO:0000256" key="1">
    <source>
        <dbReference type="ARBA" id="ARBA00004651"/>
    </source>
</evidence>
<keyword evidence="10" id="KW-0143">Chaperone</keyword>
<evidence type="ECO:0000259" key="19">
    <source>
        <dbReference type="Pfam" id="PF02096"/>
    </source>
</evidence>
<evidence type="ECO:0000256" key="14">
    <source>
        <dbReference type="ARBA" id="ARBA00033245"/>
    </source>
</evidence>
<dbReference type="NCBIfam" id="TIGR03592">
    <property type="entry name" value="yidC_oxa1_cterm"/>
    <property type="match status" value="1"/>
</dbReference>
<feature type="domain" description="Membrane insertase YidC/Oxa/ALB C-terminal" evidence="19">
    <location>
        <begin position="38"/>
        <end position="254"/>
    </location>
</feature>
<evidence type="ECO:0000256" key="8">
    <source>
        <dbReference type="ARBA" id="ARBA00022989"/>
    </source>
</evidence>
<keyword evidence="7" id="KW-0653">Protein transport</keyword>
<dbReference type="InterPro" id="IPR001708">
    <property type="entry name" value="YidC/ALB3/OXA1/COX18"/>
</dbReference>
<evidence type="ECO:0000256" key="5">
    <source>
        <dbReference type="ARBA" id="ARBA00022475"/>
    </source>
</evidence>
<comment type="subunit">
    <text evidence="12">Interacts with the Sec translocase complex via SecD. Specifically interacts with transmembrane segments of nascent integral membrane proteins during membrane integration.</text>
</comment>
<evidence type="ECO:0000256" key="12">
    <source>
        <dbReference type="ARBA" id="ARBA00026028"/>
    </source>
</evidence>
<evidence type="ECO:0000256" key="10">
    <source>
        <dbReference type="ARBA" id="ARBA00023186"/>
    </source>
</evidence>
<name>A0ABX7TVF5_STRCY</name>
<feature type="transmembrane region" description="Helical" evidence="18">
    <location>
        <begin position="7"/>
        <end position="29"/>
    </location>
</feature>
<keyword evidence="4" id="KW-0813">Transport</keyword>
<keyword evidence="9 18" id="KW-0472">Membrane</keyword>
<evidence type="ECO:0000256" key="13">
    <source>
        <dbReference type="ARBA" id="ARBA00031538"/>
    </source>
</evidence>
<evidence type="ECO:0000256" key="16">
    <source>
        <dbReference type="RuleBase" id="RU003945"/>
    </source>
</evidence>
<keyword evidence="21" id="KW-1185">Reference proteome</keyword>
<evidence type="ECO:0000313" key="20">
    <source>
        <dbReference type="EMBL" id="QTD99643.1"/>
    </source>
</evidence>
<dbReference type="InterPro" id="IPR028055">
    <property type="entry name" value="YidC/Oxa/ALB_C"/>
</dbReference>